<name>A0A1B6MJ66_9HEMI</name>
<protein>
    <submittedName>
        <fullName evidence="2">Uncharacterized protein</fullName>
    </submittedName>
</protein>
<gene>
    <name evidence="2" type="ORF">g.53974</name>
</gene>
<feature type="region of interest" description="Disordered" evidence="1">
    <location>
        <begin position="1"/>
        <end position="51"/>
    </location>
</feature>
<accession>A0A1B6MJ66</accession>
<feature type="non-terminal residue" evidence="2">
    <location>
        <position position="1"/>
    </location>
</feature>
<feature type="compositionally biased region" description="Polar residues" evidence="1">
    <location>
        <begin position="1"/>
        <end position="20"/>
    </location>
</feature>
<evidence type="ECO:0000256" key="1">
    <source>
        <dbReference type="SAM" id="MobiDB-lite"/>
    </source>
</evidence>
<dbReference type="AlphaFoldDB" id="A0A1B6MJ66"/>
<feature type="compositionally biased region" description="Low complexity" evidence="1">
    <location>
        <begin position="25"/>
        <end position="37"/>
    </location>
</feature>
<proteinExistence type="predicted"/>
<evidence type="ECO:0000313" key="2">
    <source>
        <dbReference type="EMBL" id="JAT35899.1"/>
    </source>
</evidence>
<dbReference type="EMBL" id="GEBQ01004078">
    <property type="protein sequence ID" value="JAT35899.1"/>
    <property type="molecule type" value="Transcribed_RNA"/>
</dbReference>
<sequence>QRQSTVREVIPQQPQRQSVVSGIIPQQPQRQSSVSPRMDQGATEPKEKIPQTYSSIDVKQIPINYDPYTFQEITPPTSLIPGPAPSLISALQSGDSLKRDAMSKQIPAFEFLEHENNKTFIEIWGFDIRPFVFVLQSAQYFLGLSIHDKLMEVFDVFSS</sequence>
<organism evidence="2">
    <name type="scientific">Graphocephala atropunctata</name>
    <dbReference type="NCBI Taxonomy" id="36148"/>
    <lineage>
        <taxon>Eukaryota</taxon>
        <taxon>Metazoa</taxon>
        <taxon>Ecdysozoa</taxon>
        <taxon>Arthropoda</taxon>
        <taxon>Hexapoda</taxon>
        <taxon>Insecta</taxon>
        <taxon>Pterygota</taxon>
        <taxon>Neoptera</taxon>
        <taxon>Paraneoptera</taxon>
        <taxon>Hemiptera</taxon>
        <taxon>Auchenorrhyncha</taxon>
        <taxon>Membracoidea</taxon>
        <taxon>Cicadellidae</taxon>
        <taxon>Cicadellinae</taxon>
        <taxon>Cicadellini</taxon>
        <taxon>Graphocephala</taxon>
    </lineage>
</organism>
<reference evidence="2" key="1">
    <citation type="submission" date="2015-11" db="EMBL/GenBank/DDBJ databases">
        <title>De novo transcriptome assembly of four potential Pierce s Disease insect vectors from Arizona vineyards.</title>
        <authorList>
            <person name="Tassone E.E."/>
        </authorList>
    </citation>
    <scope>NUCLEOTIDE SEQUENCE</scope>
</reference>